<keyword evidence="3" id="KW-1185">Reference proteome</keyword>
<dbReference type="AlphaFoldDB" id="A0AAE1CTV2"/>
<evidence type="ECO:0000256" key="1">
    <source>
        <dbReference type="SAM" id="MobiDB-lite"/>
    </source>
</evidence>
<evidence type="ECO:0000313" key="2">
    <source>
        <dbReference type="EMBL" id="KAK3735125.1"/>
    </source>
</evidence>
<gene>
    <name evidence="2" type="ORF">RRG08_054477</name>
</gene>
<organism evidence="2 3">
    <name type="scientific">Elysia crispata</name>
    <name type="common">lettuce slug</name>
    <dbReference type="NCBI Taxonomy" id="231223"/>
    <lineage>
        <taxon>Eukaryota</taxon>
        <taxon>Metazoa</taxon>
        <taxon>Spiralia</taxon>
        <taxon>Lophotrochozoa</taxon>
        <taxon>Mollusca</taxon>
        <taxon>Gastropoda</taxon>
        <taxon>Heterobranchia</taxon>
        <taxon>Euthyneura</taxon>
        <taxon>Panpulmonata</taxon>
        <taxon>Sacoglossa</taxon>
        <taxon>Placobranchoidea</taxon>
        <taxon>Plakobranchidae</taxon>
        <taxon>Elysia</taxon>
    </lineage>
</organism>
<comment type="caution">
    <text evidence="2">The sequence shown here is derived from an EMBL/GenBank/DDBJ whole genome shotgun (WGS) entry which is preliminary data.</text>
</comment>
<accession>A0AAE1CTV2</accession>
<dbReference type="Proteomes" id="UP001283361">
    <property type="component" value="Unassembled WGS sequence"/>
</dbReference>
<reference evidence="2" key="1">
    <citation type="journal article" date="2023" name="G3 (Bethesda)">
        <title>A reference genome for the long-term kleptoplast-retaining sea slug Elysia crispata morphotype clarki.</title>
        <authorList>
            <person name="Eastman K.E."/>
            <person name="Pendleton A.L."/>
            <person name="Shaikh M.A."/>
            <person name="Suttiyut T."/>
            <person name="Ogas R."/>
            <person name="Tomko P."/>
            <person name="Gavelis G."/>
            <person name="Widhalm J.R."/>
            <person name="Wisecaver J.H."/>
        </authorList>
    </citation>
    <scope>NUCLEOTIDE SEQUENCE</scope>
    <source>
        <strain evidence="2">ECLA1</strain>
    </source>
</reference>
<proteinExistence type="predicted"/>
<name>A0AAE1CTV2_9GAST</name>
<sequence length="107" mass="11597">MGGNSSPEVIVRDGNGWNGTEMEGWGETLMAKHQPQGADRCRPASNECSVPSWSGGTLLHREDTRVPAASLSVDIDDDDDLLMEAVEPRLVLRPGSLQVPTKDLKKL</sequence>
<dbReference type="EMBL" id="JAWDGP010006827">
    <property type="protein sequence ID" value="KAK3735125.1"/>
    <property type="molecule type" value="Genomic_DNA"/>
</dbReference>
<feature type="region of interest" description="Disordered" evidence="1">
    <location>
        <begin position="1"/>
        <end position="23"/>
    </location>
</feature>
<protein>
    <submittedName>
        <fullName evidence="2">Uncharacterized protein</fullName>
    </submittedName>
</protein>
<evidence type="ECO:0000313" key="3">
    <source>
        <dbReference type="Proteomes" id="UP001283361"/>
    </source>
</evidence>